<keyword evidence="4" id="KW-1185">Reference proteome</keyword>
<dbReference type="InterPro" id="IPR029063">
    <property type="entry name" value="SAM-dependent_MTases_sf"/>
</dbReference>
<dbReference type="InterPro" id="IPR002877">
    <property type="entry name" value="RNA_MeTrfase_FtsJ_dom"/>
</dbReference>
<gene>
    <name evidence="3" type="ORF">LSUE1_G003403</name>
</gene>
<name>A0A8T9C8B5_9HELO</name>
<dbReference type="OrthoDB" id="417125at2759"/>
<feature type="compositionally biased region" description="Basic and acidic residues" evidence="1">
    <location>
        <begin position="90"/>
        <end position="109"/>
    </location>
</feature>
<dbReference type="Gene3D" id="3.40.50.150">
    <property type="entry name" value="Vaccinia Virus protein VP39"/>
    <property type="match status" value="1"/>
</dbReference>
<dbReference type="AlphaFoldDB" id="A0A8T9C8B5"/>
<evidence type="ECO:0000313" key="3">
    <source>
        <dbReference type="EMBL" id="TVY81576.1"/>
    </source>
</evidence>
<feature type="region of interest" description="Disordered" evidence="1">
    <location>
        <begin position="499"/>
        <end position="539"/>
    </location>
</feature>
<dbReference type="EMBL" id="QGMK01000457">
    <property type="protein sequence ID" value="TVY81576.1"/>
    <property type="molecule type" value="Genomic_DNA"/>
</dbReference>
<feature type="compositionally biased region" description="Low complexity" evidence="1">
    <location>
        <begin position="522"/>
        <end position="536"/>
    </location>
</feature>
<evidence type="ECO:0000313" key="4">
    <source>
        <dbReference type="Proteomes" id="UP000469558"/>
    </source>
</evidence>
<accession>A0A8T9C8B5</accession>
<dbReference type="GO" id="GO:0008168">
    <property type="term" value="F:methyltransferase activity"/>
    <property type="evidence" value="ECO:0007669"/>
    <property type="project" value="InterPro"/>
</dbReference>
<protein>
    <recommendedName>
        <fullName evidence="2">Ribosomal RNA methyltransferase FtsJ domain-containing protein</fullName>
    </recommendedName>
</protein>
<dbReference type="GO" id="GO:0032259">
    <property type="term" value="P:methylation"/>
    <property type="evidence" value="ECO:0007669"/>
    <property type="project" value="InterPro"/>
</dbReference>
<dbReference type="Pfam" id="PF01728">
    <property type="entry name" value="FtsJ"/>
    <property type="match status" value="1"/>
</dbReference>
<dbReference type="Proteomes" id="UP000469558">
    <property type="component" value="Unassembled WGS sequence"/>
</dbReference>
<evidence type="ECO:0000259" key="2">
    <source>
        <dbReference type="Pfam" id="PF01728"/>
    </source>
</evidence>
<evidence type="ECO:0000256" key="1">
    <source>
        <dbReference type="SAM" id="MobiDB-lite"/>
    </source>
</evidence>
<reference evidence="3 4" key="1">
    <citation type="submission" date="2018-05" db="EMBL/GenBank/DDBJ databases">
        <title>Genome sequencing and assembly of the regulated plant pathogen Lachnellula willkommii and related sister species for the development of diagnostic species identification markers.</title>
        <authorList>
            <person name="Giroux E."/>
            <person name="Bilodeau G."/>
        </authorList>
    </citation>
    <scope>NUCLEOTIDE SEQUENCE [LARGE SCALE GENOMIC DNA]</scope>
    <source>
        <strain evidence="3 4">CBS 268.59</strain>
    </source>
</reference>
<feature type="domain" description="Ribosomal RNA methyltransferase FtsJ" evidence="2">
    <location>
        <begin position="234"/>
        <end position="413"/>
    </location>
</feature>
<feature type="region of interest" description="Disordered" evidence="1">
    <location>
        <begin position="1"/>
        <end position="123"/>
    </location>
</feature>
<organism evidence="3 4">
    <name type="scientific">Lachnellula suecica</name>
    <dbReference type="NCBI Taxonomy" id="602035"/>
    <lineage>
        <taxon>Eukaryota</taxon>
        <taxon>Fungi</taxon>
        <taxon>Dikarya</taxon>
        <taxon>Ascomycota</taxon>
        <taxon>Pezizomycotina</taxon>
        <taxon>Leotiomycetes</taxon>
        <taxon>Helotiales</taxon>
        <taxon>Lachnaceae</taxon>
        <taxon>Lachnellula</taxon>
    </lineage>
</organism>
<dbReference type="SUPFAM" id="SSF53335">
    <property type="entry name" value="S-adenosyl-L-methionine-dependent methyltransferases"/>
    <property type="match status" value="1"/>
</dbReference>
<comment type="caution">
    <text evidence="3">The sequence shown here is derived from an EMBL/GenBank/DDBJ whole genome shotgun (WGS) entry which is preliminary data.</text>
</comment>
<sequence>MSYSTGSAEVEGDGSLLDTPNIWKPRIAGGGLKTPTPAMWKSSFGGEDLQAETSNLDGDGDKLQLEEPSMWRSSLARDGLKTPMPTKWKSSFEGDGPHSETPTEPKANVEDNGLQPGVPTIRKPSDISIDELVKIMEENTILDDPRESRFERSSKLVRAYLIKNEPEFVRVTGYRNRGWTENREQGDEFFKRQRAKADNSDYESEEKFFIMMQQIAEEMNRMTGAFTVPTTYGKDIKTLDICMAPGGYTAAVLKRYPNAKCFGITLPKEQGGHPLHIDRKKLAGLQLLDVTMLVKEFANRPVPVTHPEQQKFLTIQPFKFHSFDLVFCDGMVLRTQKRESHRETTEVTRLACSQLILALQRIKVGGTVVMLLHKIDSFPAANILYTFSKFAKVQAFKPQKKHSTRSSFYMIASKMQPDSEAAKAAVDGWKQGWWKATFGGEAGTGERRENPSDSVVLNMLEEFGEQLVGMGRPVWGIQADALSRTDYAGDKPADLLSGLAIGTTPPLSVRPSPLRDLRENIPPESSTASKSPTKPTLPVDLLQGWKDFA</sequence>
<proteinExistence type="predicted"/>